<name>A0A9E7ABW5_9CAUD</name>
<reference evidence="1" key="1">
    <citation type="submission" date="2022-03" db="EMBL/GenBank/DDBJ databases">
        <title>Complete genome analysis of the Escherichia phage vB_EcoS_SCS31.</title>
        <authorList>
            <person name="Alexyuk M.S."/>
            <person name="Bogoyavlenskiy A.P."/>
            <person name="Alexyuk P.G."/>
            <person name="Berezin V.E."/>
        </authorList>
    </citation>
    <scope>NUCLEOTIDE SEQUENCE</scope>
</reference>
<dbReference type="Proteomes" id="UP001058457">
    <property type="component" value="Segment"/>
</dbReference>
<sequence length="94" mass="11112">MIDFNFEVTKLSHEEIAEIAEKNGKPVELIAANYNGMRWAFENGCDKDKLAEIAKENIASKKKIKPWYEKHTRTEWEEAMELWQLMKKLNKLVK</sequence>
<organism evidence="1 2">
    <name type="scientific">Escherichia phage vB_EcoS_SCS31</name>
    <dbReference type="NCBI Taxonomy" id="2932865"/>
    <lineage>
        <taxon>Viruses</taxon>
        <taxon>Duplodnaviria</taxon>
        <taxon>Heunggongvirae</taxon>
        <taxon>Uroviricota</taxon>
        <taxon>Caudoviricetes</taxon>
        <taxon>Drexlerviridae</taxon>
        <taxon>Braunvirinae</taxon>
        <taxon>Guelphvirus</taxon>
        <taxon>Guelphvirus SCS31</taxon>
    </lineage>
</organism>
<proteinExistence type="predicted"/>
<dbReference type="EMBL" id="ON081052">
    <property type="protein sequence ID" value="UOX39678.1"/>
    <property type="molecule type" value="Genomic_DNA"/>
</dbReference>
<accession>A0A9E7ABW5</accession>
<protein>
    <submittedName>
        <fullName evidence="1">Uncharacterized protein</fullName>
    </submittedName>
</protein>
<evidence type="ECO:0000313" key="2">
    <source>
        <dbReference type="Proteomes" id="UP001058457"/>
    </source>
</evidence>
<evidence type="ECO:0000313" key="1">
    <source>
        <dbReference type="EMBL" id="UOX39678.1"/>
    </source>
</evidence>
<keyword evidence="2" id="KW-1185">Reference proteome</keyword>